<comment type="caution">
    <text evidence="1">The sequence shown here is derived from an EMBL/GenBank/DDBJ whole genome shotgun (WGS) entry which is preliminary data.</text>
</comment>
<feature type="non-terminal residue" evidence="1">
    <location>
        <position position="23"/>
    </location>
</feature>
<organism evidence="1 2">
    <name type="scientific">Corchorus capsularis</name>
    <name type="common">Jute</name>
    <dbReference type="NCBI Taxonomy" id="210143"/>
    <lineage>
        <taxon>Eukaryota</taxon>
        <taxon>Viridiplantae</taxon>
        <taxon>Streptophyta</taxon>
        <taxon>Embryophyta</taxon>
        <taxon>Tracheophyta</taxon>
        <taxon>Spermatophyta</taxon>
        <taxon>Magnoliopsida</taxon>
        <taxon>eudicotyledons</taxon>
        <taxon>Gunneridae</taxon>
        <taxon>Pentapetalae</taxon>
        <taxon>rosids</taxon>
        <taxon>malvids</taxon>
        <taxon>Malvales</taxon>
        <taxon>Malvaceae</taxon>
        <taxon>Grewioideae</taxon>
        <taxon>Apeibeae</taxon>
        <taxon>Corchorus</taxon>
    </lineage>
</organism>
<proteinExistence type="predicted"/>
<gene>
    <name evidence="1" type="ORF">CCACVL1_27462</name>
</gene>
<dbReference type="EMBL" id="AWWV01014830">
    <property type="protein sequence ID" value="OMO54934.1"/>
    <property type="molecule type" value="Genomic_DNA"/>
</dbReference>
<name>A0A1R3GA22_COCAP</name>
<dbReference type="Proteomes" id="UP000188268">
    <property type="component" value="Unassembled WGS sequence"/>
</dbReference>
<accession>A0A1R3GA22</accession>
<evidence type="ECO:0000313" key="2">
    <source>
        <dbReference type="Proteomes" id="UP000188268"/>
    </source>
</evidence>
<dbReference type="AlphaFoldDB" id="A0A1R3GA22"/>
<sequence length="23" mass="2566">MRLGRTRAELRALNFGVSARFGS</sequence>
<keyword evidence="2" id="KW-1185">Reference proteome</keyword>
<protein>
    <submittedName>
        <fullName evidence="1">Uncharacterized protein</fullName>
    </submittedName>
</protein>
<reference evidence="1 2" key="1">
    <citation type="submission" date="2013-09" db="EMBL/GenBank/DDBJ databases">
        <title>Corchorus capsularis genome sequencing.</title>
        <authorList>
            <person name="Alam M."/>
            <person name="Haque M.S."/>
            <person name="Islam M.S."/>
            <person name="Emdad E.M."/>
            <person name="Islam M.M."/>
            <person name="Ahmed B."/>
            <person name="Halim A."/>
            <person name="Hossen Q.M.M."/>
            <person name="Hossain M.Z."/>
            <person name="Ahmed R."/>
            <person name="Khan M.M."/>
            <person name="Islam R."/>
            <person name="Rashid M.M."/>
            <person name="Khan S.A."/>
            <person name="Rahman M.S."/>
            <person name="Alam M."/>
        </authorList>
    </citation>
    <scope>NUCLEOTIDE SEQUENCE [LARGE SCALE GENOMIC DNA]</scope>
    <source>
        <strain evidence="2">cv. CVL-1</strain>
        <tissue evidence="1">Whole seedling</tissue>
    </source>
</reference>
<evidence type="ECO:0000313" key="1">
    <source>
        <dbReference type="EMBL" id="OMO54934.1"/>
    </source>
</evidence>
<dbReference type="Gramene" id="OMO54934">
    <property type="protein sequence ID" value="OMO54934"/>
    <property type="gene ID" value="CCACVL1_27462"/>
</dbReference>